<organism evidence="1 2">
    <name type="scientific">Pararobbsia silviterrae</name>
    <dbReference type="NCBI Taxonomy" id="1792498"/>
    <lineage>
        <taxon>Bacteria</taxon>
        <taxon>Pseudomonadati</taxon>
        <taxon>Pseudomonadota</taxon>
        <taxon>Betaproteobacteria</taxon>
        <taxon>Burkholderiales</taxon>
        <taxon>Burkholderiaceae</taxon>
        <taxon>Pararobbsia</taxon>
    </lineage>
</organism>
<accession>A0A494Y2M1</accession>
<dbReference type="Proteomes" id="UP000270342">
    <property type="component" value="Unassembled WGS sequence"/>
</dbReference>
<name>A0A494Y2M1_9BURK</name>
<evidence type="ECO:0000313" key="1">
    <source>
        <dbReference type="EMBL" id="RKP56539.1"/>
    </source>
</evidence>
<gene>
    <name evidence="1" type="ORF">D7S86_09210</name>
</gene>
<comment type="caution">
    <text evidence="1">The sequence shown here is derived from an EMBL/GenBank/DDBJ whole genome shotgun (WGS) entry which is preliminary data.</text>
</comment>
<sequence>MHSCARNGGRAFDLAKDHTIMNRPNDPRVAIEVHRRRNGGTDRKSLAIRKEILLLRCELERLEVREATAELRGRFAHFGWLRMLMPRMSGRGGLAGLGHMLKDYPFLSSVVSLALTHGPKLKGLGRLRPLLKFGAVGFGAWQVVRLWRAANEPSDASAPGA</sequence>
<dbReference type="EMBL" id="RBZU01000003">
    <property type="protein sequence ID" value="RKP56539.1"/>
    <property type="molecule type" value="Genomic_DNA"/>
</dbReference>
<reference evidence="1 2" key="1">
    <citation type="submission" date="2018-10" db="EMBL/GenBank/DDBJ databases">
        <title>Robbsia sp. DHC34, isolated from soil.</title>
        <authorList>
            <person name="Gao Z.-H."/>
            <person name="Qiu L.-H."/>
        </authorList>
    </citation>
    <scope>NUCLEOTIDE SEQUENCE [LARGE SCALE GENOMIC DNA]</scope>
    <source>
        <strain evidence="1 2">DHC34</strain>
    </source>
</reference>
<proteinExistence type="predicted"/>
<protein>
    <submittedName>
        <fullName evidence="1">DUF3318 domain-containing protein</fullName>
    </submittedName>
</protein>
<keyword evidence="2" id="KW-1185">Reference proteome</keyword>
<evidence type="ECO:0000313" key="2">
    <source>
        <dbReference type="Proteomes" id="UP000270342"/>
    </source>
</evidence>
<dbReference type="AlphaFoldDB" id="A0A494Y2M1"/>